<name>A0ABY8Q2P1_9RHOB</name>
<feature type="region of interest" description="Disordered" evidence="5">
    <location>
        <begin position="23"/>
        <end position="58"/>
    </location>
</feature>
<keyword evidence="6" id="KW-0282">Flagellum</keyword>
<dbReference type="EMBL" id="CP124535">
    <property type="protein sequence ID" value="WGV14913.1"/>
    <property type="molecule type" value="Genomic_DNA"/>
</dbReference>
<protein>
    <recommendedName>
        <fullName evidence="4">Flagellar hook-basal body complex protein FliE</fullName>
    </recommendedName>
</protein>
<keyword evidence="6" id="KW-0969">Cilium</keyword>
<comment type="subcellular location">
    <subcellularLocation>
        <location evidence="1 4">Bacterial flagellum basal body</location>
    </subcellularLocation>
</comment>
<dbReference type="PRINTS" id="PR01006">
    <property type="entry name" value="FLGHOOKFLIE"/>
</dbReference>
<reference evidence="6 7" key="1">
    <citation type="submission" date="2023-04" db="EMBL/GenBank/DDBJ databases">
        <title>YMD61, complete Genome.</title>
        <authorList>
            <person name="Zhang J."/>
        </authorList>
    </citation>
    <scope>NUCLEOTIDE SEQUENCE [LARGE SCALE GENOMIC DNA]</scope>
    <source>
        <strain evidence="6 7">YMD61</strain>
    </source>
</reference>
<evidence type="ECO:0000313" key="7">
    <source>
        <dbReference type="Proteomes" id="UP001230978"/>
    </source>
</evidence>
<comment type="similarity">
    <text evidence="2 4">Belongs to the FliE family.</text>
</comment>
<accession>A0ABY8Q2P1</accession>
<gene>
    <name evidence="4" type="primary">fliE</name>
    <name evidence="6" type="ORF">QF092_11515</name>
</gene>
<dbReference type="Pfam" id="PF02049">
    <property type="entry name" value="FliE"/>
    <property type="match status" value="1"/>
</dbReference>
<keyword evidence="6" id="KW-0966">Cell projection</keyword>
<feature type="compositionally biased region" description="Low complexity" evidence="5">
    <location>
        <begin position="23"/>
        <end position="41"/>
    </location>
</feature>
<evidence type="ECO:0000256" key="5">
    <source>
        <dbReference type="SAM" id="MobiDB-lite"/>
    </source>
</evidence>
<evidence type="ECO:0000256" key="2">
    <source>
        <dbReference type="ARBA" id="ARBA00009272"/>
    </source>
</evidence>
<dbReference type="RefSeq" id="WP_281464044.1">
    <property type="nucleotide sequence ID" value="NZ_CP124535.1"/>
</dbReference>
<evidence type="ECO:0000256" key="1">
    <source>
        <dbReference type="ARBA" id="ARBA00004117"/>
    </source>
</evidence>
<dbReference type="HAMAP" id="MF_00724">
    <property type="entry name" value="FliE"/>
    <property type="match status" value="1"/>
</dbReference>
<keyword evidence="7" id="KW-1185">Reference proteome</keyword>
<evidence type="ECO:0000313" key="6">
    <source>
        <dbReference type="EMBL" id="WGV14913.1"/>
    </source>
</evidence>
<organism evidence="6 7">
    <name type="scientific">Fuscovulum ytuae</name>
    <dbReference type="NCBI Taxonomy" id="3042299"/>
    <lineage>
        <taxon>Bacteria</taxon>
        <taxon>Pseudomonadati</taxon>
        <taxon>Pseudomonadota</taxon>
        <taxon>Alphaproteobacteria</taxon>
        <taxon>Rhodobacterales</taxon>
        <taxon>Paracoccaceae</taxon>
        <taxon>Fuscovulum</taxon>
    </lineage>
</organism>
<evidence type="ECO:0000256" key="4">
    <source>
        <dbReference type="HAMAP-Rule" id="MF_00724"/>
    </source>
</evidence>
<proteinExistence type="inferred from homology"/>
<dbReference type="Proteomes" id="UP001230978">
    <property type="component" value="Chromosome"/>
</dbReference>
<keyword evidence="3 4" id="KW-0975">Bacterial flagellum</keyword>
<dbReference type="InterPro" id="IPR001624">
    <property type="entry name" value="FliE"/>
</dbReference>
<dbReference type="PANTHER" id="PTHR34653">
    <property type="match status" value="1"/>
</dbReference>
<dbReference type="PANTHER" id="PTHR34653:SF1">
    <property type="entry name" value="FLAGELLAR HOOK-BASAL BODY COMPLEX PROTEIN FLIE"/>
    <property type="match status" value="1"/>
</dbReference>
<sequence>MSIGSVNGFSPFAAGLIRPEGPQVGQQAGLQTGQQTGGIQTPFAPQATPGIGEAKGPGFGERIAGAVDNLAQAQNTATQRARDFEMGLETDLASVMIDQQISSLGFQFALNVRNKALGAYRDIMNMPV</sequence>
<evidence type="ECO:0000256" key="3">
    <source>
        <dbReference type="ARBA" id="ARBA00023143"/>
    </source>
</evidence>